<dbReference type="SUPFAM" id="SSF103481">
    <property type="entry name" value="Multidrug resistance efflux transporter EmrE"/>
    <property type="match status" value="2"/>
</dbReference>
<comment type="similarity">
    <text evidence="2">Belongs to the drug/metabolite transporter (DMT) superfamily. 10 TMS drug/metabolite exporter (DME) (TC 2.A.7.3) family.</text>
</comment>
<feature type="transmembrane region" description="Helical" evidence="6">
    <location>
        <begin position="107"/>
        <end position="124"/>
    </location>
</feature>
<evidence type="ECO:0000256" key="3">
    <source>
        <dbReference type="ARBA" id="ARBA00022692"/>
    </source>
</evidence>
<evidence type="ECO:0000259" key="7">
    <source>
        <dbReference type="Pfam" id="PF00892"/>
    </source>
</evidence>
<evidence type="ECO:0000313" key="8">
    <source>
        <dbReference type="EMBL" id="MEX5727287.1"/>
    </source>
</evidence>
<comment type="caution">
    <text evidence="8">The sequence shown here is derived from an EMBL/GenBank/DDBJ whole genome shotgun (WGS) entry which is preliminary data.</text>
</comment>
<sequence length="303" mass="32218">MADKGDTPDAHRPVAGILWMLATGLNFVGVTAVVKHVGGDMPAAEAAFLRYFLGLIFLIPMLGPLFRSAMTRSDLKLYAWRGAAHTAGVICWFYAMTKIPIAEVTAMNYLNPVYVTIGAALIFGEQLATRRIAAIAVAFVGVLIILRPGFREVSPGHVAMLFTALFFAASYLLASRLSGKGAAAVVAMLSITVTIGLAPFAAAVWVTPTLSQLFWLLLVAAFATAGHFSMTMAFRAAPLAVTQPVSFLQLVWATALGWFAFGEAVDGWVVLGGALIVGAVSFITWREAVLKRQATPPTDAAKL</sequence>
<keyword evidence="4 6" id="KW-1133">Transmembrane helix</keyword>
<comment type="subcellular location">
    <subcellularLocation>
        <location evidence="1">Membrane</location>
        <topology evidence="1">Multi-pass membrane protein</topology>
    </subcellularLocation>
</comment>
<reference evidence="8 9" key="1">
    <citation type="submission" date="2024-06" db="EMBL/GenBank/DDBJ databases">
        <title>Genome of Rhodovulum iodosum, a marine photoferrotroph.</title>
        <authorList>
            <person name="Bianchini G."/>
            <person name="Nikeleit V."/>
            <person name="Kappler A."/>
            <person name="Bryce C."/>
            <person name="Sanchez-Baracaldo P."/>
        </authorList>
    </citation>
    <scope>NUCLEOTIDE SEQUENCE [LARGE SCALE GENOMIC DNA]</scope>
    <source>
        <strain evidence="8 9">UT/N1</strain>
    </source>
</reference>
<dbReference type="InterPro" id="IPR000620">
    <property type="entry name" value="EamA_dom"/>
</dbReference>
<accession>A0ABV3XS65</accession>
<dbReference type="PANTHER" id="PTHR22911:SF6">
    <property type="entry name" value="SOLUTE CARRIER FAMILY 35 MEMBER G1"/>
    <property type="match status" value="1"/>
</dbReference>
<feature type="transmembrane region" description="Helical" evidence="6">
    <location>
        <begin position="12"/>
        <end position="34"/>
    </location>
</feature>
<evidence type="ECO:0000256" key="2">
    <source>
        <dbReference type="ARBA" id="ARBA00009853"/>
    </source>
</evidence>
<dbReference type="RefSeq" id="WP_245972376.1">
    <property type="nucleotide sequence ID" value="NZ_JBEHHI010000001.1"/>
</dbReference>
<dbReference type="InterPro" id="IPR037185">
    <property type="entry name" value="EmrE-like"/>
</dbReference>
<evidence type="ECO:0000256" key="4">
    <source>
        <dbReference type="ARBA" id="ARBA00022989"/>
    </source>
</evidence>
<feature type="transmembrane region" description="Helical" evidence="6">
    <location>
        <begin position="156"/>
        <end position="174"/>
    </location>
</feature>
<dbReference type="PANTHER" id="PTHR22911">
    <property type="entry name" value="ACYL-MALONYL CONDENSING ENZYME-RELATED"/>
    <property type="match status" value="1"/>
</dbReference>
<keyword evidence="9" id="KW-1185">Reference proteome</keyword>
<dbReference type="EMBL" id="JBEHHI010000001">
    <property type="protein sequence ID" value="MEX5727287.1"/>
    <property type="molecule type" value="Genomic_DNA"/>
</dbReference>
<dbReference type="Proteomes" id="UP001560019">
    <property type="component" value="Unassembled WGS sequence"/>
</dbReference>
<evidence type="ECO:0000256" key="1">
    <source>
        <dbReference type="ARBA" id="ARBA00004141"/>
    </source>
</evidence>
<feature type="transmembrane region" description="Helical" evidence="6">
    <location>
        <begin position="267"/>
        <end position="285"/>
    </location>
</feature>
<feature type="transmembrane region" description="Helical" evidence="6">
    <location>
        <begin position="241"/>
        <end position="261"/>
    </location>
</feature>
<dbReference type="Gene3D" id="1.10.3730.20">
    <property type="match status" value="2"/>
</dbReference>
<feature type="domain" description="EamA" evidence="7">
    <location>
        <begin position="15"/>
        <end position="146"/>
    </location>
</feature>
<dbReference type="Pfam" id="PF00892">
    <property type="entry name" value="EamA"/>
    <property type="match status" value="2"/>
</dbReference>
<evidence type="ECO:0000256" key="5">
    <source>
        <dbReference type="ARBA" id="ARBA00023136"/>
    </source>
</evidence>
<feature type="domain" description="EamA" evidence="7">
    <location>
        <begin position="156"/>
        <end position="284"/>
    </location>
</feature>
<proteinExistence type="inferred from homology"/>
<feature type="transmembrane region" description="Helical" evidence="6">
    <location>
        <begin position="181"/>
        <end position="207"/>
    </location>
</feature>
<feature type="transmembrane region" description="Helical" evidence="6">
    <location>
        <begin position="213"/>
        <end position="234"/>
    </location>
</feature>
<protein>
    <submittedName>
        <fullName evidence="8">Drug/metabolite transporter (DMT)-like permease</fullName>
    </submittedName>
</protein>
<feature type="transmembrane region" description="Helical" evidence="6">
    <location>
        <begin position="46"/>
        <end position="66"/>
    </location>
</feature>
<evidence type="ECO:0000256" key="6">
    <source>
        <dbReference type="SAM" id="Phobius"/>
    </source>
</evidence>
<feature type="transmembrane region" description="Helical" evidence="6">
    <location>
        <begin position="78"/>
        <end position="95"/>
    </location>
</feature>
<keyword evidence="3 6" id="KW-0812">Transmembrane</keyword>
<evidence type="ECO:0000313" key="9">
    <source>
        <dbReference type="Proteomes" id="UP001560019"/>
    </source>
</evidence>
<keyword evidence="5 6" id="KW-0472">Membrane</keyword>
<feature type="transmembrane region" description="Helical" evidence="6">
    <location>
        <begin position="131"/>
        <end position="150"/>
    </location>
</feature>
<name>A0ABV3XS65_9RHOB</name>
<organism evidence="8 9">
    <name type="scientific">Rhodovulum iodosum</name>
    <dbReference type="NCBI Taxonomy" id="68291"/>
    <lineage>
        <taxon>Bacteria</taxon>
        <taxon>Pseudomonadati</taxon>
        <taxon>Pseudomonadota</taxon>
        <taxon>Alphaproteobacteria</taxon>
        <taxon>Rhodobacterales</taxon>
        <taxon>Paracoccaceae</taxon>
        <taxon>Rhodovulum</taxon>
    </lineage>
</organism>
<gene>
    <name evidence="8" type="ORF">Ga0609869_000640</name>
</gene>